<sequence>MRAGIDQTHPDPVEWEGEKAKRFSFGFSCLAKTTGLPSGLLSSYTGLWVVSGLPSERYVTLLADLGRLTSSAPLLWAAMVRQVKLLRILLWLASSMADVLALSQQRVKMKRNKT</sequence>
<accession>A0ABU7ALK2</accession>
<evidence type="ECO:0000313" key="2">
    <source>
        <dbReference type="Proteomes" id="UP001345963"/>
    </source>
</evidence>
<dbReference type="EMBL" id="JAHUTI010020457">
    <property type="protein sequence ID" value="MED6238793.1"/>
    <property type="molecule type" value="Genomic_DNA"/>
</dbReference>
<organism evidence="1 2">
    <name type="scientific">Ataeniobius toweri</name>
    <dbReference type="NCBI Taxonomy" id="208326"/>
    <lineage>
        <taxon>Eukaryota</taxon>
        <taxon>Metazoa</taxon>
        <taxon>Chordata</taxon>
        <taxon>Craniata</taxon>
        <taxon>Vertebrata</taxon>
        <taxon>Euteleostomi</taxon>
        <taxon>Actinopterygii</taxon>
        <taxon>Neopterygii</taxon>
        <taxon>Teleostei</taxon>
        <taxon>Neoteleostei</taxon>
        <taxon>Acanthomorphata</taxon>
        <taxon>Ovalentaria</taxon>
        <taxon>Atherinomorphae</taxon>
        <taxon>Cyprinodontiformes</taxon>
        <taxon>Goodeidae</taxon>
        <taxon>Ataeniobius</taxon>
    </lineage>
</organism>
<keyword evidence="2" id="KW-1185">Reference proteome</keyword>
<name>A0ABU7ALK2_9TELE</name>
<proteinExistence type="predicted"/>
<protein>
    <submittedName>
        <fullName evidence="1">Uncharacterized protein</fullName>
    </submittedName>
</protein>
<gene>
    <name evidence="1" type="ORF">ATANTOWER_029902</name>
</gene>
<comment type="caution">
    <text evidence="1">The sequence shown here is derived from an EMBL/GenBank/DDBJ whole genome shotgun (WGS) entry which is preliminary data.</text>
</comment>
<dbReference type="Proteomes" id="UP001345963">
    <property type="component" value="Unassembled WGS sequence"/>
</dbReference>
<reference evidence="1 2" key="1">
    <citation type="submission" date="2021-07" db="EMBL/GenBank/DDBJ databases">
        <authorList>
            <person name="Palmer J.M."/>
        </authorList>
    </citation>
    <scope>NUCLEOTIDE SEQUENCE [LARGE SCALE GENOMIC DNA]</scope>
    <source>
        <strain evidence="1 2">AT_MEX2019</strain>
        <tissue evidence="1">Muscle</tissue>
    </source>
</reference>
<evidence type="ECO:0000313" key="1">
    <source>
        <dbReference type="EMBL" id="MED6238793.1"/>
    </source>
</evidence>